<dbReference type="GO" id="GO:0016491">
    <property type="term" value="F:oxidoreductase activity"/>
    <property type="evidence" value="ECO:0007669"/>
    <property type="project" value="UniProtKB-KW"/>
</dbReference>
<dbReference type="EMBL" id="SMMX01000022">
    <property type="protein sequence ID" value="TDA20397.1"/>
    <property type="molecule type" value="Genomic_DNA"/>
</dbReference>
<sequence length="481" mass="53807">MSLLREEIVEELVKICGADAVVTDTEVLQESSYDRFRKYEGYNKVFTNPLPAAVVFVQDKKQVSEVLRFANANGINVVPRTGHSATEGGLETIVENSIVLDGSQMKKIINIDTYNMQATCECGVVLEDLENQVRELGYTTGHSPQSKPLAQMGGLVATRSIGQFSTMYGGIEDMLAGVEAVFPDGTITNIKAVPRRAAGPDIRHVVLGNEGALCFITEVTVKLYKYFPEYHVCQGYTLDDMITGIRIMRDVMTEGYKPSVARLYDAEDGKEHFSHFAPGKCVILFVTEGPEKVSKANAEGIREIVSKYSECTEVDHKLIETWFANLNWDAARIEEERKEVLETKNVCCTTEISANWSAVEEIYRICKERVVNEIPDITVFGAHASHCYSNGINLYFVYWYNVVDCAPEDEIKKYHLPIKKIICEETIKAGGSMCHHHGVGKHRVHWIDKEHGSALYIVKKLKAAFDPNGVMNIGTILPYKK</sequence>
<evidence type="ECO:0000259" key="9">
    <source>
        <dbReference type="PROSITE" id="PS51387"/>
    </source>
</evidence>
<feature type="binding site" evidence="6">
    <location>
        <position position="337"/>
    </location>
    <ligand>
        <name>substrate</name>
    </ligand>
</feature>
<dbReference type="PANTHER" id="PTHR46568:SF1">
    <property type="entry name" value="ALKYLDIHYDROXYACETONEPHOSPHATE SYNTHASE, PEROXISOMAL"/>
    <property type="match status" value="1"/>
</dbReference>
<proteinExistence type="inferred from homology"/>
<keyword evidence="4" id="KW-0560">Oxidoreductase</keyword>
<reference evidence="10 11" key="1">
    <citation type="journal article" date="2016" name="Nat. Microbiol.">
        <title>The Mouse Intestinal Bacterial Collection (miBC) provides host-specific insight into cultured diversity and functional potential of the gut microbiota.</title>
        <authorList>
            <person name="Lagkouvardos I."/>
            <person name="Pukall R."/>
            <person name="Abt B."/>
            <person name="Foesel B.U."/>
            <person name="Meier-Kolthoff J.P."/>
            <person name="Kumar N."/>
            <person name="Bresciani A."/>
            <person name="Martinez I."/>
            <person name="Just S."/>
            <person name="Ziegler C."/>
            <person name="Brugiroux S."/>
            <person name="Garzetti D."/>
            <person name="Wenning M."/>
            <person name="Bui T.P."/>
            <person name="Wang J."/>
            <person name="Hugenholtz F."/>
            <person name="Plugge C.M."/>
            <person name="Peterson D.A."/>
            <person name="Hornef M.W."/>
            <person name="Baines J.F."/>
            <person name="Smidt H."/>
            <person name="Walter J."/>
            <person name="Kristiansen K."/>
            <person name="Nielsen H.B."/>
            <person name="Haller D."/>
            <person name="Overmann J."/>
            <person name="Stecher B."/>
            <person name="Clavel T."/>
        </authorList>
    </citation>
    <scope>NUCLEOTIDE SEQUENCE [LARGE SCALE GENOMIC DNA]</scope>
    <source>
        <strain evidence="10 11">DSM 28560</strain>
    </source>
</reference>
<name>A0A4R4FA52_9FIRM</name>
<organism evidence="10 11">
    <name type="scientific">Extibacter muris</name>
    <dbReference type="NCBI Taxonomy" id="1796622"/>
    <lineage>
        <taxon>Bacteria</taxon>
        <taxon>Bacillati</taxon>
        <taxon>Bacillota</taxon>
        <taxon>Clostridia</taxon>
        <taxon>Lachnospirales</taxon>
        <taxon>Lachnospiraceae</taxon>
        <taxon>Extibacter</taxon>
    </lineage>
</organism>
<dbReference type="InterPro" id="IPR016171">
    <property type="entry name" value="Vanillyl_alc_oxidase_C-sub2"/>
</dbReference>
<dbReference type="InterPro" id="IPR006094">
    <property type="entry name" value="Oxid_FAD_bind_N"/>
</dbReference>
<evidence type="ECO:0000256" key="5">
    <source>
        <dbReference type="PIRSR" id="PIRSR625650-1"/>
    </source>
</evidence>
<comment type="cofactor">
    <cofactor evidence="7">
        <name>FAD</name>
        <dbReference type="ChEBI" id="CHEBI:57692"/>
    </cofactor>
</comment>
<dbReference type="InterPro" id="IPR016164">
    <property type="entry name" value="FAD-linked_Oxase-like_C"/>
</dbReference>
<evidence type="ECO:0000256" key="4">
    <source>
        <dbReference type="ARBA" id="ARBA00023002"/>
    </source>
</evidence>
<dbReference type="Gene3D" id="1.10.45.10">
    <property type="entry name" value="Vanillyl-alcohol Oxidase, Chain A, domain 4"/>
    <property type="match status" value="1"/>
</dbReference>
<dbReference type="InterPro" id="IPR016169">
    <property type="entry name" value="FAD-bd_PCMH_sub2"/>
</dbReference>
<dbReference type="Pfam" id="PF02913">
    <property type="entry name" value="FAD-oxidase_C"/>
    <property type="match status" value="1"/>
</dbReference>
<comment type="similarity">
    <text evidence="1">Belongs to the FAD-binding oxidoreductase/transferase type 4 family.</text>
</comment>
<keyword evidence="3 7" id="KW-0274">FAD</keyword>
<dbReference type="GO" id="GO:0008609">
    <property type="term" value="F:alkylglycerone-phosphate synthase activity"/>
    <property type="evidence" value="ECO:0007669"/>
    <property type="project" value="InterPro"/>
</dbReference>
<comment type="caution">
    <text evidence="10">The sequence shown here is derived from an EMBL/GenBank/DDBJ whole genome shotgun (WGS) entry which is preliminary data.</text>
</comment>
<evidence type="ECO:0000256" key="3">
    <source>
        <dbReference type="ARBA" id="ARBA00022827"/>
    </source>
</evidence>
<dbReference type="Gene3D" id="3.30.465.10">
    <property type="match status" value="1"/>
</dbReference>
<dbReference type="GO" id="GO:0071949">
    <property type="term" value="F:FAD binding"/>
    <property type="evidence" value="ECO:0007669"/>
    <property type="project" value="InterPro"/>
</dbReference>
<dbReference type="PANTHER" id="PTHR46568">
    <property type="entry name" value="ALKYLDIHYDROXYACETONEPHOSPHATE SYNTHASE, PEROXISOMAL"/>
    <property type="match status" value="1"/>
</dbReference>
<dbReference type="AlphaFoldDB" id="A0A4R4FA52"/>
<keyword evidence="11" id="KW-1185">Reference proteome</keyword>
<dbReference type="Pfam" id="PF01565">
    <property type="entry name" value="FAD_binding_4"/>
    <property type="match status" value="1"/>
</dbReference>
<dbReference type="SUPFAM" id="SSF55103">
    <property type="entry name" value="FAD-linked oxidases, C-terminal domain"/>
    <property type="match status" value="1"/>
</dbReference>
<dbReference type="GO" id="GO:0008610">
    <property type="term" value="P:lipid biosynthetic process"/>
    <property type="evidence" value="ECO:0007669"/>
    <property type="project" value="InterPro"/>
</dbReference>
<feature type="domain" description="FAD-binding PCMH-type" evidence="9">
    <location>
        <begin position="47"/>
        <end position="226"/>
    </location>
</feature>
<dbReference type="Gene3D" id="3.30.300.330">
    <property type="match status" value="1"/>
</dbReference>
<dbReference type="InterPro" id="IPR025650">
    <property type="entry name" value="Alkyl-DHAP_Synthase"/>
</dbReference>
<evidence type="ECO:0000256" key="1">
    <source>
        <dbReference type="ARBA" id="ARBA00008000"/>
    </source>
</evidence>
<protein>
    <submittedName>
        <fullName evidence="10">FAD-binding oxidoreductase</fullName>
    </submittedName>
</protein>
<dbReference type="PROSITE" id="PS51387">
    <property type="entry name" value="FAD_PCMH"/>
    <property type="match status" value="1"/>
</dbReference>
<evidence type="ECO:0000313" key="10">
    <source>
        <dbReference type="EMBL" id="TDA20397.1"/>
    </source>
</evidence>
<feature type="active site" description="Proton donor/acceptor" evidence="5">
    <location>
        <position position="395"/>
    </location>
</feature>
<dbReference type="SUPFAM" id="SSF56176">
    <property type="entry name" value="FAD-binding/transporter-associated domain-like"/>
    <property type="match status" value="1"/>
</dbReference>
<feature type="binding site" evidence="7">
    <location>
        <begin position="210"/>
        <end position="216"/>
    </location>
    <ligand>
        <name>FAD</name>
        <dbReference type="ChEBI" id="CHEBI:57692"/>
    </ligand>
</feature>
<evidence type="ECO:0000256" key="2">
    <source>
        <dbReference type="ARBA" id="ARBA00022630"/>
    </source>
</evidence>
<evidence type="ECO:0000313" key="11">
    <source>
        <dbReference type="Proteomes" id="UP000295710"/>
    </source>
</evidence>
<keyword evidence="2" id="KW-0285">Flavoprotein</keyword>
<dbReference type="InterPro" id="IPR036318">
    <property type="entry name" value="FAD-bd_PCMH-like_sf"/>
</dbReference>
<feature type="site" description="Important for enzyme activity" evidence="8">
    <location>
        <position position="262"/>
    </location>
</feature>
<dbReference type="RefSeq" id="WP_132280720.1">
    <property type="nucleotide sequence ID" value="NZ_JAOBST010000032.1"/>
</dbReference>
<dbReference type="InterPro" id="IPR016166">
    <property type="entry name" value="FAD-bd_PCMH"/>
</dbReference>
<evidence type="ECO:0000256" key="7">
    <source>
        <dbReference type="PIRSR" id="PIRSR625650-3"/>
    </source>
</evidence>
<dbReference type="InterPro" id="IPR004113">
    <property type="entry name" value="FAD-bd_oxidored_4_C"/>
</dbReference>
<evidence type="ECO:0000256" key="6">
    <source>
        <dbReference type="PIRSR" id="PIRSR625650-2"/>
    </source>
</evidence>
<gene>
    <name evidence="10" type="ORF">E1963_17280</name>
</gene>
<accession>A0A4R4FA52</accession>
<evidence type="ECO:0000256" key="8">
    <source>
        <dbReference type="PIRSR" id="PIRSR625650-4"/>
    </source>
</evidence>
<dbReference type="Proteomes" id="UP000295710">
    <property type="component" value="Unassembled WGS sequence"/>
</dbReference>